<accession>B5Y4V3</accession>
<dbReference type="Proteomes" id="UP000000759">
    <property type="component" value="Chromosome 3"/>
</dbReference>
<dbReference type="InterPro" id="IPR001214">
    <property type="entry name" value="SET_dom"/>
</dbReference>
<dbReference type="GO" id="GO:0016279">
    <property type="term" value="F:protein-lysine N-methyltransferase activity"/>
    <property type="evidence" value="ECO:0007669"/>
    <property type="project" value="TreeGrafter"/>
</dbReference>
<sequence>MTDDATTASKDDATVWKNLVTWIHRDASQHNETDGDDRGTVHPALTLRTIEADHRGVFAISPIHKGEILIRLPVSHAIHGDDEETLPTTWNIKTENQSTANSDCAVKARKTTSEFQRQASPWLRCLAAFWEAQEDEAFYPYFASLPTFYETVWEWSTAEIHDYLNGTSTQGGAAVGWQISEKSMQERFKEQIRPYLVYCGILAVESHQATDIDADENNQLHHLLHEYNRFSVACQCLSTRGFHLSTTAIEESKQSSLHKQRVQGDTSRTKPAYPGPFLLPLIDLLNHSTELRCTSLQRFPDAFVMIAEREIALGEEILHSYGDDLTASQFLQTFGFVPRATMMNRCNSTAPEPSTNDLTMHTLSPAILRKQEVMEGCFQVIEEMSLPTKLAASMEAQNMEDEVWSVAVDRSRQADFISDDLLIDAANPLTDELVTLCCLPFLPQCAYQEAASGLLDRSILEDYFLGKLVCTSLLRIIETKLTGYETLVKGRTLKEDQRQLRELLKQETSKKDGKCFGTLDWTTERRLQYGLTICVEEKMCLAALRRKVLQVLTNLDQDAAVELETVDCKRPRV</sequence>
<dbReference type="HOGENOM" id="CLU_442457_0_0_1"/>
<dbReference type="EMBL" id="CP001142">
    <property type="protein sequence ID" value="ACI65830.1"/>
    <property type="molecule type" value="Genomic_DNA"/>
</dbReference>
<dbReference type="OrthoDB" id="341421at2759"/>
<reference evidence="2 3" key="1">
    <citation type="journal article" date="2008" name="Nature">
        <title>The Phaeodactylum genome reveals the evolutionary history of diatom genomes.</title>
        <authorList>
            <person name="Bowler C."/>
            <person name="Allen A.E."/>
            <person name="Badger J.H."/>
            <person name="Grimwood J."/>
            <person name="Jabbari K."/>
            <person name="Kuo A."/>
            <person name="Maheswari U."/>
            <person name="Martens C."/>
            <person name="Maumus F."/>
            <person name="Otillar R.P."/>
            <person name="Rayko E."/>
            <person name="Salamov A."/>
            <person name="Vandepoele K."/>
            <person name="Beszteri B."/>
            <person name="Gruber A."/>
            <person name="Heijde M."/>
            <person name="Katinka M."/>
            <person name="Mock T."/>
            <person name="Valentin K."/>
            <person name="Verret F."/>
            <person name="Berges J.A."/>
            <person name="Brownlee C."/>
            <person name="Cadoret J.P."/>
            <person name="Chiovitti A."/>
            <person name="Choi C.J."/>
            <person name="Coesel S."/>
            <person name="De Martino A."/>
            <person name="Detter J.C."/>
            <person name="Durkin C."/>
            <person name="Falciatore A."/>
            <person name="Fournet J."/>
            <person name="Haruta M."/>
            <person name="Huysman M.J."/>
            <person name="Jenkins B.D."/>
            <person name="Jiroutova K."/>
            <person name="Jorgensen R.E."/>
            <person name="Joubert Y."/>
            <person name="Kaplan A."/>
            <person name="Kroger N."/>
            <person name="Kroth P.G."/>
            <person name="La Roche J."/>
            <person name="Lindquist E."/>
            <person name="Lommer M."/>
            <person name="Martin-Jezequel V."/>
            <person name="Lopez P.J."/>
            <person name="Lucas S."/>
            <person name="Mangogna M."/>
            <person name="McGinnis K."/>
            <person name="Medlin L.K."/>
            <person name="Montsant A."/>
            <person name="Oudot-Le Secq M.P."/>
            <person name="Napoli C."/>
            <person name="Obornik M."/>
            <person name="Parker M.S."/>
            <person name="Petit J.L."/>
            <person name="Porcel B.M."/>
            <person name="Poulsen N."/>
            <person name="Robison M."/>
            <person name="Rychlewski L."/>
            <person name="Rynearson T.A."/>
            <person name="Schmutz J."/>
            <person name="Shapiro H."/>
            <person name="Siaut M."/>
            <person name="Stanley M."/>
            <person name="Sussman M.R."/>
            <person name="Taylor A.R."/>
            <person name="Vardi A."/>
            <person name="von Dassow P."/>
            <person name="Vyverman W."/>
            <person name="Willis A."/>
            <person name="Wyrwicz L.S."/>
            <person name="Rokhsar D.S."/>
            <person name="Weissenbach J."/>
            <person name="Armbrust E.V."/>
            <person name="Green B.R."/>
            <person name="Van de Peer Y."/>
            <person name="Grigoriev I.V."/>
        </authorList>
    </citation>
    <scope>NUCLEOTIDE SEQUENCE [LARGE SCALE GENOMIC DNA]</scope>
    <source>
        <strain evidence="2 3">CCAP 1055/1</strain>
    </source>
</reference>
<evidence type="ECO:0000313" key="3">
    <source>
        <dbReference type="Proteomes" id="UP000000759"/>
    </source>
</evidence>
<dbReference type="PaxDb" id="2850-Phatr43946"/>
<reference evidence="3" key="2">
    <citation type="submission" date="2008-08" db="EMBL/GenBank/DDBJ databases">
        <authorList>
            <consortium name="Diatom Consortium"/>
            <person name="Grigoriev I."/>
            <person name="Grimwood J."/>
            <person name="Kuo A."/>
            <person name="Otillar R.P."/>
            <person name="Salamov A."/>
            <person name="Detter J.C."/>
            <person name="Lindquist E."/>
            <person name="Shapiro H."/>
            <person name="Lucas S."/>
            <person name="Glavina del Rio T."/>
            <person name="Pitluck S."/>
            <person name="Rokhsar D."/>
            <person name="Bowler C."/>
        </authorList>
    </citation>
    <scope>GENOME REANNOTATION</scope>
    <source>
        <strain evidence="3">CCAP 1055/1</strain>
    </source>
</reference>
<name>B5Y4V3_PHATC</name>
<dbReference type="AlphaFoldDB" id="B5Y4V3"/>
<evidence type="ECO:0000259" key="1">
    <source>
        <dbReference type="PROSITE" id="PS50280"/>
    </source>
</evidence>
<dbReference type="InterPro" id="IPR046341">
    <property type="entry name" value="SET_dom_sf"/>
</dbReference>
<proteinExistence type="predicted"/>
<dbReference type="Gene3D" id="3.90.1410.10">
    <property type="entry name" value="set domain protein methyltransferase, domain 1"/>
    <property type="match status" value="1"/>
</dbReference>
<gene>
    <name evidence="2" type="ORF">PHATR_43946</name>
</gene>
<dbReference type="PANTHER" id="PTHR13271:SF145">
    <property type="entry name" value="SET DOMAIN-CONTAINING PROTEIN"/>
    <property type="match status" value="1"/>
</dbReference>
<dbReference type="PANTHER" id="PTHR13271">
    <property type="entry name" value="UNCHARACTERIZED PUTATIVE METHYLTRANSFERASE"/>
    <property type="match status" value="1"/>
</dbReference>
<dbReference type="KEGG" id="pti:PHATR_43946"/>
<dbReference type="GeneID" id="7204374"/>
<feature type="domain" description="SET" evidence="1">
    <location>
        <begin position="43"/>
        <end position="322"/>
    </location>
</feature>
<keyword evidence="3" id="KW-1185">Reference proteome</keyword>
<dbReference type="RefSeq" id="XP_002186360.1">
    <property type="nucleotide sequence ID" value="XM_002186324.1"/>
</dbReference>
<dbReference type="InParanoid" id="B5Y4V3"/>
<dbReference type="Pfam" id="PF00856">
    <property type="entry name" value="SET"/>
    <property type="match status" value="1"/>
</dbReference>
<protein>
    <recommendedName>
        <fullName evidence="1">SET domain-containing protein</fullName>
    </recommendedName>
</protein>
<dbReference type="CDD" id="cd10527">
    <property type="entry name" value="SET_LSMT"/>
    <property type="match status" value="1"/>
</dbReference>
<dbReference type="InterPro" id="IPR050600">
    <property type="entry name" value="SETD3_SETD6_MTase"/>
</dbReference>
<organism evidence="2 3">
    <name type="scientific">Phaeodactylum tricornutum (strain CCAP 1055/1)</name>
    <dbReference type="NCBI Taxonomy" id="556484"/>
    <lineage>
        <taxon>Eukaryota</taxon>
        <taxon>Sar</taxon>
        <taxon>Stramenopiles</taxon>
        <taxon>Ochrophyta</taxon>
        <taxon>Bacillariophyta</taxon>
        <taxon>Bacillariophyceae</taxon>
        <taxon>Bacillariophycidae</taxon>
        <taxon>Naviculales</taxon>
        <taxon>Phaeodactylaceae</taxon>
        <taxon>Phaeodactylum</taxon>
    </lineage>
</organism>
<dbReference type="PROSITE" id="PS50280">
    <property type="entry name" value="SET"/>
    <property type="match status" value="1"/>
</dbReference>
<dbReference type="SUPFAM" id="SSF82199">
    <property type="entry name" value="SET domain"/>
    <property type="match status" value="1"/>
</dbReference>
<evidence type="ECO:0000313" key="2">
    <source>
        <dbReference type="EMBL" id="ACI65830.1"/>
    </source>
</evidence>